<protein>
    <recommendedName>
        <fullName evidence="7">G-protein coupled receptors family 1 profile domain-containing protein</fullName>
    </recommendedName>
</protein>
<dbReference type="EnsemblMetazoa" id="G3930.1">
    <property type="protein sequence ID" value="G3930.1:cds"/>
    <property type="gene ID" value="G3930"/>
</dbReference>
<feature type="transmembrane region" description="Helical" evidence="6">
    <location>
        <begin position="155"/>
        <end position="173"/>
    </location>
</feature>
<reference evidence="8" key="1">
    <citation type="submission" date="2022-08" db="UniProtKB">
        <authorList>
            <consortium name="EnsemblMetazoa"/>
        </authorList>
    </citation>
    <scope>IDENTIFICATION</scope>
    <source>
        <strain evidence="8">05x7-T-G4-1.051#20</strain>
    </source>
</reference>
<dbReference type="PANTHER" id="PTHR46641">
    <property type="entry name" value="FMRFAMIDE RECEPTOR-RELATED"/>
    <property type="match status" value="1"/>
</dbReference>
<dbReference type="GO" id="GO:0016020">
    <property type="term" value="C:membrane"/>
    <property type="evidence" value="ECO:0007669"/>
    <property type="project" value="UniProtKB-SubCell"/>
</dbReference>
<feature type="transmembrane region" description="Helical" evidence="6">
    <location>
        <begin position="342"/>
        <end position="368"/>
    </location>
</feature>
<evidence type="ECO:0000256" key="3">
    <source>
        <dbReference type="ARBA" id="ARBA00022989"/>
    </source>
</evidence>
<dbReference type="Proteomes" id="UP000005408">
    <property type="component" value="Unassembled WGS sequence"/>
</dbReference>
<dbReference type="PROSITE" id="PS50262">
    <property type="entry name" value="G_PROTEIN_RECEP_F1_2"/>
    <property type="match status" value="1"/>
</dbReference>
<dbReference type="SUPFAM" id="SSF81321">
    <property type="entry name" value="Family A G protein-coupled receptor-like"/>
    <property type="match status" value="1"/>
</dbReference>
<dbReference type="PRINTS" id="PR00237">
    <property type="entry name" value="GPCRRHODOPSN"/>
</dbReference>
<evidence type="ECO:0000313" key="9">
    <source>
        <dbReference type="Proteomes" id="UP000005408"/>
    </source>
</evidence>
<evidence type="ECO:0000259" key="7">
    <source>
        <dbReference type="PROSITE" id="PS50262"/>
    </source>
</evidence>
<dbReference type="CDD" id="cd14978">
    <property type="entry name" value="7tmA_FMRFamide_R-like"/>
    <property type="match status" value="1"/>
</dbReference>
<feature type="transmembrane region" description="Helical" evidence="6">
    <location>
        <begin position="194"/>
        <end position="214"/>
    </location>
</feature>
<dbReference type="Gene3D" id="1.20.1070.10">
    <property type="entry name" value="Rhodopsin 7-helix transmembrane proteins"/>
    <property type="match status" value="1"/>
</dbReference>
<dbReference type="AlphaFoldDB" id="A0A8W8N1S8"/>
<evidence type="ECO:0000256" key="1">
    <source>
        <dbReference type="ARBA" id="ARBA00004370"/>
    </source>
</evidence>
<dbReference type="InterPro" id="IPR017452">
    <property type="entry name" value="GPCR_Rhodpsn_7TM"/>
</dbReference>
<feature type="region of interest" description="Disordered" evidence="5">
    <location>
        <begin position="401"/>
        <end position="433"/>
    </location>
</feature>
<dbReference type="InterPro" id="IPR000276">
    <property type="entry name" value="GPCR_Rhodpsn"/>
</dbReference>
<feature type="compositionally biased region" description="Basic and acidic residues" evidence="5">
    <location>
        <begin position="416"/>
        <end position="433"/>
    </location>
</feature>
<evidence type="ECO:0000256" key="6">
    <source>
        <dbReference type="SAM" id="Phobius"/>
    </source>
</evidence>
<evidence type="ECO:0000256" key="2">
    <source>
        <dbReference type="ARBA" id="ARBA00022692"/>
    </source>
</evidence>
<evidence type="ECO:0000313" key="8">
    <source>
        <dbReference type="EnsemblMetazoa" id="G3930.1:cds"/>
    </source>
</evidence>
<feature type="transmembrane region" description="Helical" evidence="6">
    <location>
        <begin position="113"/>
        <end position="135"/>
    </location>
</feature>
<name>A0A8W8N1S8_MAGGI</name>
<feature type="transmembrane region" description="Helical" evidence="6">
    <location>
        <begin position="82"/>
        <end position="101"/>
    </location>
</feature>
<dbReference type="Pfam" id="PF00001">
    <property type="entry name" value="7tm_1"/>
    <property type="match status" value="1"/>
</dbReference>
<sequence length="433" mass="49293">MHGHRIPESSSAAGLAMVLRQYKTISTEVKNRFATMSMIATTILPNITESATNTSSGNKDISSDFEEAATSLQVTRIIVKQILIPIIASAGIIGNILNIIVLRNRKMRSSTNVYLSALAVSDMLYLIFTFTLSFVHCNLPEQPESAFYFIPRARVLSDLFGNTAVWLTVAFTIERYIGVCHPMRGKVWCTVGKAKILSLLVFGISLVNTFPEFFEMEIIESHSNNTTTFSCEQTSFGKSESYSIGYYWWFVTFFTFVPFVFLFVFNSVLIKSVWQANKRRNELSNFSVVGENSRQQSEQHKVTTMLITVVLIFLLCQLPWTVLLMYRTYLDANNLYRSQMTFILISGNICNLLVIMNASGNFLLYSYFSSRFRRTFTKVFCGWRKIRKTARGSSSRMWRSSRYASSTTTTTSSCRSKRDTLSESSKRLKLTTE</sequence>
<feature type="transmembrane region" description="Helical" evidence="6">
    <location>
        <begin position="302"/>
        <end position="322"/>
    </location>
</feature>
<comment type="subcellular location">
    <subcellularLocation>
        <location evidence="1">Membrane</location>
    </subcellularLocation>
</comment>
<proteinExistence type="predicted"/>
<evidence type="ECO:0000256" key="5">
    <source>
        <dbReference type="SAM" id="MobiDB-lite"/>
    </source>
</evidence>
<keyword evidence="9" id="KW-1185">Reference proteome</keyword>
<feature type="domain" description="G-protein coupled receptors family 1 profile" evidence="7">
    <location>
        <begin position="94"/>
        <end position="365"/>
    </location>
</feature>
<feature type="compositionally biased region" description="Low complexity" evidence="5">
    <location>
        <begin position="401"/>
        <end position="414"/>
    </location>
</feature>
<dbReference type="GO" id="GO:0004930">
    <property type="term" value="F:G protein-coupled receptor activity"/>
    <property type="evidence" value="ECO:0007669"/>
    <property type="project" value="InterPro"/>
</dbReference>
<keyword evidence="3 6" id="KW-1133">Transmembrane helix</keyword>
<dbReference type="PANTHER" id="PTHR46641:SF22">
    <property type="entry name" value="PROCTOLIN RECEPTOR, ISOFORM A"/>
    <property type="match status" value="1"/>
</dbReference>
<keyword evidence="2 6" id="KW-0812">Transmembrane</keyword>
<dbReference type="InterPro" id="IPR052954">
    <property type="entry name" value="GPCR-Ligand_Int"/>
</dbReference>
<feature type="transmembrane region" description="Helical" evidence="6">
    <location>
        <begin position="246"/>
        <end position="270"/>
    </location>
</feature>
<keyword evidence="4 6" id="KW-0472">Membrane</keyword>
<accession>A0A8W8N1S8</accession>
<organism evidence="8 9">
    <name type="scientific">Magallana gigas</name>
    <name type="common">Pacific oyster</name>
    <name type="synonym">Crassostrea gigas</name>
    <dbReference type="NCBI Taxonomy" id="29159"/>
    <lineage>
        <taxon>Eukaryota</taxon>
        <taxon>Metazoa</taxon>
        <taxon>Spiralia</taxon>
        <taxon>Lophotrochozoa</taxon>
        <taxon>Mollusca</taxon>
        <taxon>Bivalvia</taxon>
        <taxon>Autobranchia</taxon>
        <taxon>Pteriomorphia</taxon>
        <taxon>Ostreida</taxon>
        <taxon>Ostreoidea</taxon>
        <taxon>Ostreidae</taxon>
        <taxon>Magallana</taxon>
    </lineage>
</organism>
<evidence type="ECO:0000256" key="4">
    <source>
        <dbReference type="ARBA" id="ARBA00023136"/>
    </source>
</evidence>